<evidence type="ECO:0000313" key="3">
    <source>
        <dbReference type="Proteomes" id="UP001138961"/>
    </source>
</evidence>
<keyword evidence="1" id="KW-1133">Transmembrane helix</keyword>
<evidence type="ECO:0000256" key="1">
    <source>
        <dbReference type="SAM" id="Phobius"/>
    </source>
</evidence>
<name>A0ABS8BTG6_9RHOB</name>
<dbReference type="RefSeq" id="WP_226747843.1">
    <property type="nucleotide sequence ID" value="NZ_JAJATZ010000003.1"/>
</dbReference>
<keyword evidence="1" id="KW-0812">Transmembrane</keyword>
<organism evidence="2 3">
    <name type="scientific">Loktanella gaetbuli</name>
    <dbReference type="NCBI Taxonomy" id="2881335"/>
    <lineage>
        <taxon>Bacteria</taxon>
        <taxon>Pseudomonadati</taxon>
        <taxon>Pseudomonadota</taxon>
        <taxon>Alphaproteobacteria</taxon>
        <taxon>Rhodobacterales</taxon>
        <taxon>Roseobacteraceae</taxon>
        <taxon>Loktanella</taxon>
    </lineage>
</organism>
<dbReference type="EMBL" id="JAJATZ010000003">
    <property type="protein sequence ID" value="MCB5199013.1"/>
    <property type="molecule type" value="Genomic_DNA"/>
</dbReference>
<feature type="transmembrane region" description="Helical" evidence="1">
    <location>
        <begin position="58"/>
        <end position="79"/>
    </location>
</feature>
<reference evidence="2" key="1">
    <citation type="submission" date="2021-10" db="EMBL/GenBank/DDBJ databases">
        <title>Loktanella gaetbuli sp. nov., isolated from a tidal flat.</title>
        <authorList>
            <person name="Park S."/>
            <person name="Yoon J.-H."/>
        </authorList>
    </citation>
    <scope>NUCLEOTIDE SEQUENCE</scope>
    <source>
        <strain evidence="2">TSTF-M6</strain>
    </source>
</reference>
<comment type="caution">
    <text evidence="2">The sequence shown here is derived from an EMBL/GenBank/DDBJ whole genome shotgun (WGS) entry which is preliminary data.</text>
</comment>
<gene>
    <name evidence="2" type="ORF">LGQ03_07155</name>
</gene>
<proteinExistence type="predicted"/>
<dbReference type="Proteomes" id="UP001138961">
    <property type="component" value="Unassembled WGS sequence"/>
</dbReference>
<protein>
    <recommendedName>
        <fullName evidence="4">Holin</fullName>
    </recommendedName>
</protein>
<sequence>MNKPIEFWCIVAGMLIYVATRSAENDPIMMRFAKALTAGLLAVGGSHEVAPYVRGSEVIAAVLIMAFAQLALDVGTAIFSDREFIKALIQKRFGGRNE</sequence>
<evidence type="ECO:0008006" key="4">
    <source>
        <dbReference type="Google" id="ProtNLM"/>
    </source>
</evidence>
<evidence type="ECO:0000313" key="2">
    <source>
        <dbReference type="EMBL" id="MCB5199013.1"/>
    </source>
</evidence>
<keyword evidence="1" id="KW-0472">Membrane</keyword>
<accession>A0ABS8BTG6</accession>
<keyword evidence="3" id="KW-1185">Reference proteome</keyword>